<dbReference type="EMBL" id="KE345628">
    <property type="protein sequence ID" value="EXC10162.1"/>
    <property type="molecule type" value="Genomic_DNA"/>
</dbReference>
<protein>
    <submittedName>
        <fullName evidence="2">Uncharacterized protein</fullName>
    </submittedName>
</protein>
<reference evidence="3" key="1">
    <citation type="submission" date="2013-01" db="EMBL/GenBank/DDBJ databases">
        <title>Draft Genome Sequence of a Mulberry Tree, Morus notabilis C.K. Schneid.</title>
        <authorList>
            <person name="He N."/>
            <person name="Zhao S."/>
        </authorList>
    </citation>
    <scope>NUCLEOTIDE SEQUENCE</scope>
</reference>
<dbReference type="Proteomes" id="UP000030645">
    <property type="component" value="Unassembled WGS sequence"/>
</dbReference>
<proteinExistence type="predicted"/>
<gene>
    <name evidence="2" type="ORF">L484_013710</name>
</gene>
<sequence>MAKFDEEMRRTSLHEGRSDEEMRRTQLLQGRILRRDDGDERRRRSKAVRVGDFCGKERVTVKRTSSGGEKRTSGDATTAPLFIEISPPIQQRTTSGEMSLATSPATTPKEMLLQHNFAPPITSAPNLAVFTISRSEYKLCVLKKLAIEIHHRGTRNRRRDPTPCEEVISTFNYFHLFRWSHCHTPAIPPTTQQAEWLATVENLNRRISDLLKPSTL</sequence>
<evidence type="ECO:0000313" key="3">
    <source>
        <dbReference type="Proteomes" id="UP000030645"/>
    </source>
</evidence>
<dbReference type="AlphaFoldDB" id="W9S4J4"/>
<feature type="compositionally biased region" description="Basic and acidic residues" evidence="1">
    <location>
        <begin position="1"/>
        <end position="24"/>
    </location>
</feature>
<accession>W9S4J4</accession>
<feature type="region of interest" description="Disordered" evidence="1">
    <location>
        <begin position="1"/>
        <end position="25"/>
    </location>
</feature>
<evidence type="ECO:0000313" key="2">
    <source>
        <dbReference type="EMBL" id="EXC10162.1"/>
    </source>
</evidence>
<keyword evidence="3" id="KW-1185">Reference proteome</keyword>
<name>W9S4J4_9ROSA</name>
<evidence type="ECO:0000256" key="1">
    <source>
        <dbReference type="SAM" id="MobiDB-lite"/>
    </source>
</evidence>
<organism evidence="2 3">
    <name type="scientific">Morus notabilis</name>
    <dbReference type="NCBI Taxonomy" id="981085"/>
    <lineage>
        <taxon>Eukaryota</taxon>
        <taxon>Viridiplantae</taxon>
        <taxon>Streptophyta</taxon>
        <taxon>Embryophyta</taxon>
        <taxon>Tracheophyta</taxon>
        <taxon>Spermatophyta</taxon>
        <taxon>Magnoliopsida</taxon>
        <taxon>eudicotyledons</taxon>
        <taxon>Gunneridae</taxon>
        <taxon>Pentapetalae</taxon>
        <taxon>rosids</taxon>
        <taxon>fabids</taxon>
        <taxon>Rosales</taxon>
        <taxon>Moraceae</taxon>
        <taxon>Moreae</taxon>
        <taxon>Morus</taxon>
    </lineage>
</organism>